<feature type="compositionally biased region" description="Basic and acidic residues" evidence="1">
    <location>
        <begin position="386"/>
        <end position="401"/>
    </location>
</feature>
<feature type="region of interest" description="Disordered" evidence="1">
    <location>
        <begin position="309"/>
        <end position="351"/>
    </location>
</feature>
<dbReference type="AlphaFoldDB" id="A0A6A4JPN9"/>
<sequence>MSPVFILAIFIGTFKLCGAPAVSLSFSSKSKSGTNVSSVFAYKNGSWVALNSPHSLKGINVQNSKLAKDSKDGKDDALKASLTSDVEDLFRKINRTIPLKLLPASLTECPIVLTKSTNVARAGTTEKSLGDLFLDWLSKQEEAKPVAAKSAGSSTIPVLGLQIDFDDAKNTARPAANRDMSHSGSRTFAPAQFKVSFREAPIFIHSLRKLAHPTESVRPFSSHVKKRHQQRFYTKMQSGEEPDRPVFNIMHHPRQSTAGGDTQEFHSGQLLVHNEMVNDKKTKPNDLPKYVMKFLSQCKALIEQNYDEEVDHGGKENDEDEEEMMNVGRNDKFKNKPNRNHEKTKPVRRLSVESATSLNYLDDTLNNDEDEFETLTINKKPVGKVSKIERKKGNPSSKDDLSPADQDDADDLYDGAFDEEGQDWKLGDGPSSNDSDRTNKVTKNAYFVSETNLSTCRPIYEQFTPEKETFTADCSTPILDFSTLNPSQWKVLMDLLNERMPSSCRTTCTTPCSTRTTTAISKSTCTSSCTSRSTCTGPTTTTTKPPCSKTTCTTTTEKTTCPPRPTCTTTTATTRSTCSSSSTCTSTCGSTGDEEDGSPEEPDTRQSNTKTRKLPQRYLIKIETTKPKRFHEGLMQGRKPNNWFENIRNLKLLEGLKAPNSANTVKPVYYNLQSNPNAPPMITPANYEDNTEKMIAEGVIPLKTGSQLNLYISYVLNKTKARKNNLPMGHERHYKEPNPVTHRPYDDYKKLKDYDK</sequence>
<comment type="caution">
    <text evidence="3">The sequence shown here is derived from an EMBL/GenBank/DDBJ whole genome shotgun (WGS) entry which is preliminary data.</text>
</comment>
<feature type="region of interest" description="Disordered" evidence="1">
    <location>
        <begin position="728"/>
        <end position="756"/>
    </location>
</feature>
<evidence type="ECO:0000256" key="2">
    <source>
        <dbReference type="SAM" id="SignalP"/>
    </source>
</evidence>
<dbReference type="EMBL" id="WIXP02000006">
    <property type="protein sequence ID" value="KAF6209234.1"/>
    <property type="molecule type" value="Genomic_DNA"/>
</dbReference>
<keyword evidence="4" id="KW-1185">Reference proteome</keyword>
<feature type="region of interest" description="Disordered" evidence="1">
    <location>
        <begin position="530"/>
        <end position="614"/>
    </location>
</feature>
<accession>A0A6A4JPN9</accession>
<feature type="compositionally biased region" description="Basic and acidic residues" evidence="1">
    <location>
        <begin position="743"/>
        <end position="756"/>
    </location>
</feature>
<organism evidence="3 4">
    <name type="scientific">Apolygus lucorum</name>
    <name type="common">Small green plant bug</name>
    <name type="synonym">Lygocoris lucorum</name>
    <dbReference type="NCBI Taxonomy" id="248454"/>
    <lineage>
        <taxon>Eukaryota</taxon>
        <taxon>Metazoa</taxon>
        <taxon>Ecdysozoa</taxon>
        <taxon>Arthropoda</taxon>
        <taxon>Hexapoda</taxon>
        <taxon>Insecta</taxon>
        <taxon>Pterygota</taxon>
        <taxon>Neoptera</taxon>
        <taxon>Paraneoptera</taxon>
        <taxon>Hemiptera</taxon>
        <taxon>Heteroptera</taxon>
        <taxon>Panheteroptera</taxon>
        <taxon>Cimicomorpha</taxon>
        <taxon>Miridae</taxon>
        <taxon>Mirini</taxon>
        <taxon>Apolygus</taxon>
    </lineage>
</organism>
<evidence type="ECO:0000313" key="3">
    <source>
        <dbReference type="EMBL" id="KAF6209234.1"/>
    </source>
</evidence>
<feature type="signal peptide" evidence="2">
    <location>
        <begin position="1"/>
        <end position="19"/>
    </location>
</feature>
<evidence type="ECO:0000313" key="4">
    <source>
        <dbReference type="Proteomes" id="UP000466442"/>
    </source>
</evidence>
<feature type="chain" id="PRO_5043433815" evidence="2">
    <location>
        <begin position="20"/>
        <end position="756"/>
    </location>
</feature>
<feature type="compositionally biased region" description="Basic and acidic residues" evidence="1">
    <location>
        <begin position="329"/>
        <end position="345"/>
    </location>
</feature>
<gene>
    <name evidence="3" type="ORF">GE061_014979</name>
</gene>
<protein>
    <submittedName>
        <fullName evidence="3">Uncharacterized protein</fullName>
    </submittedName>
</protein>
<keyword evidence="2" id="KW-0732">Signal</keyword>
<feature type="region of interest" description="Disordered" evidence="1">
    <location>
        <begin position="384"/>
        <end position="439"/>
    </location>
</feature>
<feature type="compositionally biased region" description="Acidic residues" evidence="1">
    <location>
        <begin position="592"/>
        <end position="601"/>
    </location>
</feature>
<feature type="compositionally biased region" description="Low complexity" evidence="1">
    <location>
        <begin position="530"/>
        <end position="591"/>
    </location>
</feature>
<dbReference type="Proteomes" id="UP000466442">
    <property type="component" value="Unassembled WGS sequence"/>
</dbReference>
<reference evidence="3" key="1">
    <citation type="journal article" date="2021" name="Mol. Ecol. Resour.">
        <title>Apolygus lucorum genome provides insights into omnivorousness and mesophyll feeding.</title>
        <authorList>
            <person name="Liu Y."/>
            <person name="Liu H."/>
            <person name="Wang H."/>
            <person name="Huang T."/>
            <person name="Liu B."/>
            <person name="Yang B."/>
            <person name="Yin L."/>
            <person name="Li B."/>
            <person name="Zhang Y."/>
            <person name="Zhang S."/>
            <person name="Jiang F."/>
            <person name="Zhang X."/>
            <person name="Ren Y."/>
            <person name="Wang B."/>
            <person name="Wang S."/>
            <person name="Lu Y."/>
            <person name="Wu K."/>
            <person name="Fan W."/>
            <person name="Wang G."/>
        </authorList>
    </citation>
    <scope>NUCLEOTIDE SEQUENCE</scope>
    <source>
        <strain evidence="3">12Hb</strain>
    </source>
</reference>
<feature type="compositionally biased region" description="Acidic residues" evidence="1">
    <location>
        <begin position="405"/>
        <end position="421"/>
    </location>
</feature>
<name>A0A6A4JPN9_APOLU</name>
<proteinExistence type="predicted"/>
<evidence type="ECO:0000256" key="1">
    <source>
        <dbReference type="SAM" id="MobiDB-lite"/>
    </source>
</evidence>